<dbReference type="Proteomes" id="UP001596023">
    <property type="component" value="Unassembled WGS sequence"/>
</dbReference>
<keyword evidence="1" id="KW-0812">Transmembrane</keyword>
<evidence type="ECO:0000256" key="1">
    <source>
        <dbReference type="SAM" id="Phobius"/>
    </source>
</evidence>
<accession>A0ABV9L0Y1</accession>
<sequence length="142" mass="16344">MMNDIDKILEKYFDGETSLGEEKILRQYFRQPEIEERHKMYAPMFNFFSEERKEAGIERKKKKIPVYAWVSIAASILILLTIKSVHTGMENEAAKSMLYIDGKKITNMQTINSEALISIENVSEVDADVIDSQIGILDSFTE</sequence>
<comment type="caution">
    <text evidence="2">The sequence shown here is derived from an EMBL/GenBank/DDBJ whole genome shotgun (WGS) entry which is preliminary data.</text>
</comment>
<gene>
    <name evidence="2" type="ORF">ACFO6W_19555</name>
</gene>
<dbReference type="EMBL" id="JBHSGN010000118">
    <property type="protein sequence ID" value="MFC4675889.1"/>
    <property type="molecule type" value="Genomic_DNA"/>
</dbReference>
<evidence type="ECO:0000313" key="2">
    <source>
        <dbReference type="EMBL" id="MFC4675889.1"/>
    </source>
</evidence>
<evidence type="ECO:0000313" key="3">
    <source>
        <dbReference type="Proteomes" id="UP001596023"/>
    </source>
</evidence>
<keyword evidence="1" id="KW-1133">Transmembrane helix</keyword>
<dbReference type="RefSeq" id="WP_291113181.1">
    <property type="nucleotide sequence ID" value="NZ_JBHSGN010000118.1"/>
</dbReference>
<proteinExistence type="predicted"/>
<protein>
    <recommendedName>
        <fullName evidence="4">FecR protein domain-containing protein</fullName>
    </recommendedName>
</protein>
<organism evidence="2 3">
    <name type="scientific">Dysgonomonas termitidis</name>
    <dbReference type="NCBI Taxonomy" id="1516126"/>
    <lineage>
        <taxon>Bacteria</taxon>
        <taxon>Pseudomonadati</taxon>
        <taxon>Bacteroidota</taxon>
        <taxon>Bacteroidia</taxon>
        <taxon>Bacteroidales</taxon>
        <taxon>Dysgonomonadaceae</taxon>
        <taxon>Dysgonomonas</taxon>
    </lineage>
</organism>
<feature type="transmembrane region" description="Helical" evidence="1">
    <location>
        <begin position="64"/>
        <end position="82"/>
    </location>
</feature>
<keyword evidence="1" id="KW-0472">Membrane</keyword>
<evidence type="ECO:0008006" key="4">
    <source>
        <dbReference type="Google" id="ProtNLM"/>
    </source>
</evidence>
<keyword evidence="3" id="KW-1185">Reference proteome</keyword>
<name>A0ABV9L0Y1_9BACT</name>
<reference evidence="3" key="1">
    <citation type="journal article" date="2019" name="Int. J. Syst. Evol. Microbiol.">
        <title>The Global Catalogue of Microorganisms (GCM) 10K type strain sequencing project: providing services to taxonomists for standard genome sequencing and annotation.</title>
        <authorList>
            <consortium name="The Broad Institute Genomics Platform"/>
            <consortium name="The Broad Institute Genome Sequencing Center for Infectious Disease"/>
            <person name="Wu L."/>
            <person name="Ma J."/>
        </authorList>
    </citation>
    <scope>NUCLEOTIDE SEQUENCE [LARGE SCALE GENOMIC DNA]</scope>
    <source>
        <strain evidence="3">CCUG 66188</strain>
    </source>
</reference>